<dbReference type="InterPro" id="IPR011993">
    <property type="entry name" value="PH-like_dom_sf"/>
</dbReference>
<evidence type="ECO:0000313" key="2">
    <source>
        <dbReference type="EMBL" id="PVU87618.1"/>
    </source>
</evidence>
<gene>
    <name evidence="2" type="ORF">BB559_005960</name>
</gene>
<feature type="region of interest" description="Disordered" evidence="1">
    <location>
        <begin position="539"/>
        <end position="644"/>
    </location>
</feature>
<dbReference type="Proteomes" id="UP000245699">
    <property type="component" value="Unassembled WGS sequence"/>
</dbReference>
<feature type="compositionally biased region" description="Polar residues" evidence="1">
    <location>
        <begin position="614"/>
        <end position="643"/>
    </location>
</feature>
<evidence type="ECO:0000313" key="3">
    <source>
        <dbReference type="Proteomes" id="UP000245699"/>
    </source>
</evidence>
<feature type="compositionally biased region" description="Polar residues" evidence="1">
    <location>
        <begin position="434"/>
        <end position="470"/>
    </location>
</feature>
<feature type="compositionally biased region" description="Acidic residues" evidence="1">
    <location>
        <begin position="736"/>
        <end position="745"/>
    </location>
</feature>
<proteinExistence type="predicted"/>
<dbReference type="Gene3D" id="2.30.29.30">
    <property type="entry name" value="Pleckstrin-homology domain (PH domain)/Phosphotyrosine-binding domain (PTB)"/>
    <property type="match status" value="1"/>
</dbReference>
<feature type="compositionally biased region" description="Polar residues" evidence="1">
    <location>
        <begin position="720"/>
        <end position="734"/>
    </location>
</feature>
<evidence type="ECO:0008006" key="4">
    <source>
        <dbReference type="Google" id="ProtNLM"/>
    </source>
</evidence>
<accession>A0A2T9Y5M1</accession>
<dbReference type="EMBL" id="MBFT01000719">
    <property type="protein sequence ID" value="PVU87618.1"/>
    <property type="molecule type" value="Genomic_DNA"/>
</dbReference>
<feature type="region of interest" description="Disordered" evidence="1">
    <location>
        <begin position="720"/>
        <end position="753"/>
    </location>
</feature>
<organism evidence="2 3">
    <name type="scientific">Furculomyces boomerangus</name>
    <dbReference type="NCBI Taxonomy" id="61424"/>
    <lineage>
        <taxon>Eukaryota</taxon>
        <taxon>Fungi</taxon>
        <taxon>Fungi incertae sedis</taxon>
        <taxon>Zoopagomycota</taxon>
        <taxon>Kickxellomycotina</taxon>
        <taxon>Harpellomycetes</taxon>
        <taxon>Harpellales</taxon>
        <taxon>Harpellaceae</taxon>
        <taxon>Furculomyces</taxon>
    </lineage>
</organism>
<keyword evidence="3" id="KW-1185">Reference proteome</keyword>
<feature type="region of interest" description="Disordered" evidence="1">
    <location>
        <begin position="434"/>
        <end position="492"/>
    </location>
</feature>
<evidence type="ECO:0000256" key="1">
    <source>
        <dbReference type="SAM" id="MobiDB-lite"/>
    </source>
</evidence>
<feature type="compositionally biased region" description="Basic and acidic residues" evidence="1">
    <location>
        <begin position="545"/>
        <end position="572"/>
    </location>
</feature>
<dbReference type="AlphaFoldDB" id="A0A2T9Y5M1"/>
<protein>
    <recommendedName>
        <fullName evidence="4">PH domain-containing protein</fullName>
    </recommendedName>
</protein>
<name>A0A2T9Y5M1_9FUNG</name>
<dbReference type="SUPFAM" id="SSF50729">
    <property type="entry name" value="PH domain-like"/>
    <property type="match status" value="1"/>
</dbReference>
<feature type="region of interest" description="Disordered" evidence="1">
    <location>
        <begin position="499"/>
        <end position="518"/>
    </location>
</feature>
<sequence>MNNPYNLTIGSTKSNDFFITRINSILVPAKTLLTTFKALHSYYSKLDLLYKKELSPSLEFNPSLKITNSQENPNLSSICTNLSAYIKQKESKIDDLALSRISLSIDILQKVISKCSAKITSYTEKVSSIYSEIQNLQKNNKLYEYSLDENIISFKAGTVNKKSDPRNLFFKLDDNLNLLLEKETLFLKIIDREFSQLKEWEIQTSQDLYGAMQIYITHQLIMDKNKAIPNLESYTFNPHDFNSSWESVTETYQTLKSNILQNNSVLTQKLENYRSQFFTRQLYKGMLTLVSIHNTKYQKQCFAEISGCGFLNIYYPQSTSSIHNPPPDISIYLPQTQLNDRYDEDLPRAAFIITEKSLGTFGMSKGKYTFMAKTSYEMEIWWEIINHLIENPPVTTRIYLTHEDIEERFIKKTQPIPTKLKPFTNDLVELSPKNVNSLTNSRDQNYHYTNNRGQDNFEPNKQNQPSSSRPTFKALPIPPNRHSKPIGSRKMAYDNSQTVATNDKNTKPEENTISQGKFDGVSSLRKKFEVSQIQKTNSIENNNIENHKNDLKSTELSKPISSEKEKNDKKPDLPTTPIQKPDSLATPIQKPSLESTGNKTDVAIRNIDKDKTPPNISIPNNVESKLESQPKSSAGNTPQQPQVNVLPAGYGPTVGHAPQVLYAYPGQVPYGYYPQYIPQSYMSWAPVWTQGQNGMYMSGSVPVNMQPPVNLNYPQPGYVNQTPQNVQDGGTNSDPIIEEYEEDSPPVEGPGLQKRQTLIPLKISYNKKQ</sequence>
<reference evidence="2 3" key="1">
    <citation type="journal article" date="2018" name="MBio">
        <title>Comparative Genomics Reveals the Core Gene Toolbox for the Fungus-Insect Symbiosis.</title>
        <authorList>
            <person name="Wang Y."/>
            <person name="Stata M."/>
            <person name="Wang W."/>
            <person name="Stajich J.E."/>
            <person name="White M.M."/>
            <person name="Moncalvo J.M."/>
        </authorList>
    </citation>
    <scope>NUCLEOTIDE SEQUENCE [LARGE SCALE GENOMIC DNA]</scope>
    <source>
        <strain evidence="2 3">AUS-77-4</strain>
    </source>
</reference>
<comment type="caution">
    <text evidence="2">The sequence shown here is derived from an EMBL/GenBank/DDBJ whole genome shotgun (WGS) entry which is preliminary data.</text>
</comment>